<keyword evidence="3" id="KW-1185">Reference proteome</keyword>
<dbReference type="eggNOG" id="ENOG50322HH">
    <property type="taxonomic scope" value="Bacteria"/>
</dbReference>
<dbReference type="AlphaFoldDB" id="H8Z2H9"/>
<gene>
    <name evidence="2" type="ORF">Thi970DRAFT_01850</name>
</gene>
<reference evidence="2 3" key="2">
    <citation type="submission" date="2011-11" db="EMBL/GenBank/DDBJ databases">
        <authorList>
            <consortium name="US DOE Joint Genome Institute"/>
            <person name="Lucas S."/>
            <person name="Han J."/>
            <person name="Lapidus A."/>
            <person name="Cheng J.-F."/>
            <person name="Goodwin L."/>
            <person name="Pitluck S."/>
            <person name="Peters L."/>
            <person name="Ovchinnikova G."/>
            <person name="Zhang X."/>
            <person name="Detter J.C."/>
            <person name="Han C."/>
            <person name="Tapia R."/>
            <person name="Land M."/>
            <person name="Hauser L."/>
            <person name="Kyrpides N."/>
            <person name="Ivanova N."/>
            <person name="Pagani I."/>
            <person name="Vogl K."/>
            <person name="Liu Z."/>
            <person name="Overmann J."/>
            <person name="Frigaard N.-U."/>
            <person name="Bryant D."/>
            <person name="Woyke T."/>
        </authorList>
    </citation>
    <scope>NUCLEOTIDE SEQUENCE [LARGE SCALE GENOMIC DNA]</scope>
    <source>
        <strain evidence="2 3">970</strain>
    </source>
</reference>
<dbReference type="Proteomes" id="UP000002964">
    <property type="component" value="Unassembled WGS sequence"/>
</dbReference>
<protein>
    <submittedName>
        <fullName evidence="2">Uncharacterized protein</fullName>
    </submittedName>
</protein>
<evidence type="ECO:0000313" key="3">
    <source>
        <dbReference type="Proteomes" id="UP000002964"/>
    </source>
</evidence>
<dbReference type="SUPFAM" id="SSF51004">
    <property type="entry name" value="C-terminal (heme d1) domain of cytochrome cd1-nitrite reductase"/>
    <property type="match status" value="1"/>
</dbReference>
<dbReference type="EMBL" id="JH603169">
    <property type="protein sequence ID" value="EIC21634.1"/>
    <property type="molecule type" value="Genomic_DNA"/>
</dbReference>
<feature type="signal peptide" evidence="1">
    <location>
        <begin position="1"/>
        <end position="19"/>
    </location>
</feature>
<name>H8Z2H9_9GAMM</name>
<dbReference type="OrthoDB" id="7810522at2"/>
<dbReference type="HOGENOM" id="CLU_648794_0_0_6"/>
<proteinExistence type="predicted"/>
<evidence type="ECO:0000256" key="1">
    <source>
        <dbReference type="SAM" id="SignalP"/>
    </source>
</evidence>
<dbReference type="RefSeq" id="WP_009148219.1">
    <property type="nucleotide sequence ID" value="NZ_CP121471.1"/>
</dbReference>
<organism evidence="2 3">
    <name type="scientific">Thiorhodovibrio frisius</name>
    <dbReference type="NCBI Taxonomy" id="631362"/>
    <lineage>
        <taxon>Bacteria</taxon>
        <taxon>Pseudomonadati</taxon>
        <taxon>Pseudomonadota</taxon>
        <taxon>Gammaproteobacteria</taxon>
        <taxon>Chromatiales</taxon>
        <taxon>Chromatiaceae</taxon>
        <taxon>Thiorhodovibrio</taxon>
    </lineage>
</organism>
<dbReference type="Gene3D" id="2.130.10.10">
    <property type="entry name" value="YVTN repeat-like/Quinoprotein amine dehydrogenase"/>
    <property type="match status" value="1"/>
</dbReference>
<evidence type="ECO:0000313" key="2">
    <source>
        <dbReference type="EMBL" id="EIC21634.1"/>
    </source>
</evidence>
<keyword evidence="1" id="KW-0732">Signal</keyword>
<accession>H8Z2H9</accession>
<dbReference type="InterPro" id="IPR015943">
    <property type="entry name" value="WD40/YVTN_repeat-like_dom_sf"/>
</dbReference>
<reference evidence="3" key="1">
    <citation type="submission" date="2011-06" db="EMBL/GenBank/DDBJ databases">
        <authorList>
            <consortium name="US DOE Joint Genome Institute (JGI-PGF)"/>
            <person name="Lucas S."/>
            <person name="Han J."/>
            <person name="Lapidus A."/>
            <person name="Cheng J.-F."/>
            <person name="Goodwin L."/>
            <person name="Pitluck S."/>
            <person name="Peters L."/>
            <person name="Land M.L."/>
            <person name="Hauser L."/>
            <person name="Vogl K."/>
            <person name="Liu Z."/>
            <person name="Overmann J."/>
            <person name="Frigaard N.-U."/>
            <person name="Bryant D.A."/>
            <person name="Woyke T.J."/>
        </authorList>
    </citation>
    <scope>NUCLEOTIDE SEQUENCE [LARGE SCALE GENOMIC DNA]</scope>
    <source>
        <strain evidence="3">970</strain>
    </source>
</reference>
<sequence length="349" mass="37734">MKKLAILALLGILSVFATATMANSTPLGGLAVALSPKDDILAAAGENRTLYVLNTENMEVVNRLWLGTCIIKLDFNKDGTVLLAEDTSGTLLSIDTKTWEVAGNRPKSEKMSAAREANRIAVLNPDYNGNIISFLDMTDLSEQGSVSFPKGQKIAALGLDASGERLGVLTQTVTDESETKEQAPSELRGLEKAEFKLKHDGKTSQFMVFAVPGGEKLWEQKVYYSPSMTGAEVLFEGEAGIVLNYTDVNAKITPEGEITLFELGNGSNYGIGVSPDQSIVLSGSLSRGTYTKLGTLNHTQFSPDKLQGWPEYFEDFAISSDGTAYGSTSAYRIIKIRPDRSFENSTPVF</sequence>
<feature type="chain" id="PRO_5003617406" evidence="1">
    <location>
        <begin position="20"/>
        <end position="349"/>
    </location>
</feature>
<dbReference type="InterPro" id="IPR011048">
    <property type="entry name" value="Haem_d1_sf"/>
</dbReference>